<keyword evidence="3" id="KW-1185">Reference proteome</keyword>
<evidence type="ECO:0000313" key="2">
    <source>
        <dbReference type="EMBL" id="KAK7199405.1"/>
    </source>
</evidence>
<feature type="compositionally biased region" description="Low complexity" evidence="1">
    <location>
        <begin position="58"/>
        <end position="73"/>
    </location>
</feature>
<accession>A0AAW0EYG9</accession>
<feature type="compositionally biased region" description="Polar residues" evidence="1">
    <location>
        <begin position="182"/>
        <end position="196"/>
    </location>
</feature>
<proteinExistence type="predicted"/>
<dbReference type="Proteomes" id="UP001430356">
    <property type="component" value="Unassembled WGS sequence"/>
</dbReference>
<feature type="region of interest" description="Disordered" evidence="1">
    <location>
        <begin position="1"/>
        <end position="89"/>
    </location>
</feature>
<evidence type="ECO:0000256" key="1">
    <source>
        <dbReference type="SAM" id="MobiDB-lite"/>
    </source>
</evidence>
<feature type="region of interest" description="Disordered" evidence="1">
    <location>
        <begin position="175"/>
        <end position="196"/>
    </location>
</feature>
<name>A0AAW0EYG9_9TRYP</name>
<evidence type="ECO:0000313" key="3">
    <source>
        <dbReference type="Proteomes" id="UP001430356"/>
    </source>
</evidence>
<comment type="caution">
    <text evidence="2">The sequence shown here is derived from an EMBL/GenBank/DDBJ whole genome shotgun (WGS) entry which is preliminary data.</text>
</comment>
<feature type="compositionally biased region" description="Polar residues" evidence="1">
    <location>
        <begin position="76"/>
        <end position="89"/>
    </location>
</feature>
<reference evidence="2 3" key="1">
    <citation type="journal article" date="2021" name="MBio">
        <title>A New Model Trypanosomatid, Novymonas esmeraldas: Genomic Perception of Its 'Candidatus Pandoraea novymonadis' Endosymbiont.</title>
        <authorList>
            <person name="Zakharova A."/>
            <person name="Saura A."/>
            <person name="Butenko A."/>
            <person name="Podesvova L."/>
            <person name="Warmusova S."/>
            <person name="Kostygov A.Y."/>
            <person name="Nenarokova A."/>
            <person name="Lukes J."/>
            <person name="Opperdoes F.R."/>
            <person name="Yurchenko V."/>
        </authorList>
    </citation>
    <scope>NUCLEOTIDE SEQUENCE [LARGE SCALE GENOMIC DNA]</scope>
    <source>
        <strain evidence="2 3">E262AT.01</strain>
    </source>
</reference>
<dbReference type="EMBL" id="JAECZO010000343">
    <property type="protein sequence ID" value="KAK7199405.1"/>
    <property type="molecule type" value="Genomic_DNA"/>
</dbReference>
<dbReference type="AlphaFoldDB" id="A0AAW0EYG9"/>
<sequence length="196" mass="19840">MKPTNARSRKGSARDATSPATFSGICHQKYSGSDDSSRRVSEMRAGVGTAHASSGVPSADSSVTHVTSSSVDTPLRSGTNRCSPCATPSKNGDAASSAAAAAVRTAGGTLHSTPAIIRVYPPCCGTPTHRSTPRAAASSVLVTSDPTMQSHALRLYSAACTARDSRSPHSCARTSCVGGGSSSTLSRSCDASSTFE</sequence>
<organism evidence="2 3">
    <name type="scientific">Novymonas esmeraldas</name>
    <dbReference type="NCBI Taxonomy" id="1808958"/>
    <lineage>
        <taxon>Eukaryota</taxon>
        <taxon>Discoba</taxon>
        <taxon>Euglenozoa</taxon>
        <taxon>Kinetoplastea</taxon>
        <taxon>Metakinetoplastina</taxon>
        <taxon>Trypanosomatida</taxon>
        <taxon>Trypanosomatidae</taxon>
        <taxon>Novymonas</taxon>
    </lineage>
</organism>
<gene>
    <name evidence="2" type="ORF">NESM_000914300</name>
</gene>
<protein>
    <submittedName>
        <fullName evidence="2">Uncharacterized protein</fullName>
    </submittedName>
</protein>